<dbReference type="SUPFAM" id="SSF109998">
    <property type="entry name" value="Triger factor/SurA peptide-binding domain-like"/>
    <property type="match status" value="1"/>
</dbReference>
<dbReference type="EMBL" id="JARJLR010000199">
    <property type="protein sequence ID" value="MDF3842181.1"/>
    <property type="molecule type" value="Genomic_DNA"/>
</dbReference>
<dbReference type="InterPro" id="IPR052029">
    <property type="entry name" value="PpiD_chaperone"/>
</dbReference>
<evidence type="ECO:0000256" key="5">
    <source>
        <dbReference type="ARBA" id="ARBA00022989"/>
    </source>
</evidence>
<protein>
    <recommendedName>
        <fullName evidence="9">Periplasmic chaperone PpiD</fullName>
    </recommendedName>
    <alternativeName>
        <fullName evidence="10">Periplasmic folding chaperone</fullName>
    </alternativeName>
</protein>
<dbReference type="SUPFAM" id="SSF54534">
    <property type="entry name" value="FKBP-like"/>
    <property type="match status" value="1"/>
</dbReference>
<evidence type="ECO:0000259" key="13">
    <source>
        <dbReference type="PROSITE" id="PS50198"/>
    </source>
</evidence>
<evidence type="ECO:0000256" key="6">
    <source>
        <dbReference type="ARBA" id="ARBA00023136"/>
    </source>
</evidence>
<evidence type="ECO:0000313" key="15">
    <source>
        <dbReference type="Proteomes" id="UP001220662"/>
    </source>
</evidence>
<dbReference type="InterPro" id="IPR000297">
    <property type="entry name" value="PPIase_PpiC"/>
</dbReference>
<dbReference type="Gene3D" id="1.10.4030.10">
    <property type="entry name" value="Porin chaperone SurA, peptide-binding domain"/>
    <property type="match status" value="1"/>
</dbReference>
<keyword evidence="4 12" id="KW-0812">Transmembrane</keyword>
<keyword evidence="2" id="KW-1003">Cell membrane</keyword>
<dbReference type="PROSITE" id="PS01096">
    <property type="entry name" value="PPIC_PPIASE_1"/>
    <property type="match status" value="1"/>
</dbReference>
<dbReference type="GO" id="GO:0003755">
    <property type="term" value="F:peptidyl-prolyl cis-trans isomerase activity"/>
    <property type="evidence" value="ECO:0007669"/>
    <property type="project" value="UniProtKB-KW"/>
</dbReference>
<keyword evidence="11" id="KW-0413">Isomerase</keyword>
<evidence type="ECO:0000256" key="12">
    <source>
        <dbReference type="SAM" id="Phobius"/>
    </source>
</evidence>
<dbReference type="InterPro" id="IPR027304">
    <property type="entry name" value="Trigger_fact/SurA_dom_sf"/>
</dbReference>
<evidence type="ECO:0000256" key="4">
    <source>
        <dbReference type="ARBA" id="ARBA00022692"/>
    </source>
</evidence>
<dbReference type="PANTHER" id="PTHR47529">
    <property type="entry name" value="PEPTIDYL-PROLYL CIS-TRANS ISOMERASE D"/>
    <property type="match status" value="1"/>
</dbReference>
<dbReference type="AlphaFoldDB" id="A0AAW6P3B7"/>
<dbReference type="InterPro" id="IPR046357">
    <property type="entry name" value="PPIase_dom_sf"/>
</dbReference>
<feature type="transmembrane region" description="Helical" evidence="12">
    <location>
        <begin position="12"/>
        <end position="30"/>
    </location>
</feature>
<keyword evidence="3" id="KW-0997">Cell inner membrane</keyword>
<evidence type="ECO:0000256" key="2">
    <source>
        <dbReference type="ARBA" id="ARBA00022475"/>
    </source>
</evidence>
<dbReference type="Proteomes" id="UP001220662">
    <property type="component" value="Unassembled WGS sequence"/>
</dbReference>
<sequence>MLQNIRDNSQGWIAKTIIGVIVVLMALTGFDAIIRATHHENVAAKVNGDDISIPELQQAQEMQRRQLQQRLGKDFDASTLDDKLLKDAALKGLIERKLLLQAAQNDKFAFTQQQVDQLILQTPEFLVDGKFNADKFDQALRQNGYTRMQFRQMLEQEMLIGQLRAGIAGSGFVTDNELQAFARLEKQTRDFATLTFKADPSKAKVEDADIKAYYDAHKAEFMSPDQVVIDYIELKKSSFFNQVVAKDEDLQAQYQKEIAGLSEQRDAAHILVEVNAKQTDAQAKAKIEEIKARLAKGEDFAKLAKEESNDVGSANNGGDLGYAGRGVYDPAFEDALYGLKAKGDVSEPVRTQYGWHLIKLLGVQAPEVPSFASLKPKLEQDLKSQLVEQRFVDATKQLESSAYEASDLAQPAQELGLKVETSKPFGREGGDGVAANRQVVQAAFSTEVLEDGANSGAIELDPETVVVLRVKEHHKPQQQTLEEVTASIREVLQRQHAADAAKAQGEALLAGLRDGKTPLAQAQNGQTWKVVEAASRGQDGVDPQLLQEVFRMARPAKAEQPTFAGVTLGNGDYVLIRLNGVSEPSATLSDQEKAMYRQFLASRSGQEDFAAFRRQLSDKAEVEKY</sequence>
<name>A0AAW6P3B7_9PSED</name>
<keyword evidence="11" id="KW-0697">Rotamase</keyword>
<dbReference type="Gene3D" id="3.10.50.40">
    <property type="match status" value="1"/>
</dbReference>
<dbReference type="GO" id="GO:0005886">
    <property type="term" value="C:plasma membrane"/>
    <property type="evidence" value="ECO:0007669"/>
    <property type="project" value="UniProtKB-SubCell"/>
</dbReference>
<evidence type="ECO:0000256" key="11">
    <source>
        <dbReference type="PROSITE-ProRule" id="PRU00278"/>
    </source>
</evidence>
<keyword evidence="7" id="KW-0143">Chaperone</keyword>
<evidence type="ECO:0000256" key="1">
    <source>
        <dbReference type="ARBA" id="ARBA00004382"/>
    </source>
</evidence>
<evidence type="ECO:0000256" key="10">
    <source>
        <dbReference type="ARBA" id="ARBA00042775"/>
    </source>
</evidence>
<reference evidence="14" key="1">
    <citation type="submission" date="2023-03" db="EMBL/GenBank/DDBJ databases">
        <title>Draft assemblies of triclosan tolerant bacteria isolated from returned activated sludge.</title>
        <authorList>
            <person name="Van Hamelsveld S."/>
        </authorList>
    </citation>
    <scope>NUCLEOTIDE SEQUENCE</scope>
    <source>
        <strain evidence="14">GW210015_S63</strain>
    </source>
</reference>
<dbReference type="RefSeq" id="WP_276214425.1">
    <property type="nucleotide sequence ID" value="NZ_JARJLR010000199.1"/>
</dbReference>
<comment type="subcellular location">
    <subcellularLocation>
        <location evidence="1">Cell inner membrane</location>
        <topology evidence="1">Single-pass type II membrane protein</topology>
        <orientation evidence="1">Periplasmic side</orientation>
    </subcellularLocation>
</comment>
<dbReference type="Pfam" id="PF13624">
    <property type="entry name" value="SurA_N_3"/>
    <property type="match status" value="1"/>
</dbReference>
<gene>
    <name evidence="14" type="ORF">P3W55_10715</name>
</gene>
<dbReference type="PROSITE" id="PS50198">
    <property type="entry name" value="PPIC_PPIASE_2"/>
    <property type="match status" value="1"/>
</dbReference>
<dbReference type="Pfam" id="PF00639">
    <property type="entry name" value="Rotamase"/>
    <property type="match status" value="1"/>
</dbReference>
<dbReference type="InterPro" id="IPR023058">
    <property type="entry name" value="PPIase_PpiC_CS"/>
</dbReference>
<feature type="domain" description="PpiC" evidence="13">
    <location>
        <begin position="262"/>
        <end position="362"/>
    </location>
</feature>
<dbReference type="PANTHER" id="PTHR47529:SF1">
    <property type="entry name" value="PERIPLASMIC CHAPERONE PPID"/>
    <property type="match status" value="1"/>
</dbReference>
<keyword evidence="5 12" id="KW-1133">Transmembrane helix</keyword>
<evidence type="ECO:0000256" key="8">
    <source>
        <dbReference type="ARBA" id="ARBA00038408"/>
    </source>
</evidence>
<organism evidence="14 15">
    <name type="scientific">Pseudomonas citronellolis</name>
    <dbReference type="NCBI Taxonomy" id="53408"/>
    <lineage>
        <taxon>Bacteria</taxon>
        <taxon>Pseudomonadati</taxon>
        <taxon>Pseudomonadota</taxon>
        <taxon>Gammaproteobacteria</taxon>
        <taxon>Pseudomonadales</taxon>
        <taxon>Pseudomonadaceae</taxon>
        <taxon>Pseudomonas</taxon>
    </lineage>
</organism>
<comment type="similarity">
    <text evidence="8">Belongs to the PpiD chaperone family.</text>
</comment>
<keyword evidence="6 12" id="KW-0472">Membrane</keyword>
<comment type="caution">
    <text evidence="14">The sequence shown here is derived from an EMBL/GenBank/DDBJ whole genome shotgun (WGS) entry which is preliminary data.</text>
</comment>
<proteinExistence type="inferred from homology"/>
<evidence type="ECO:0000313" key="14">
    <source>
        <dbReference type="EMBL" id="MDF3842181.1"/>
    </source>
</evidence>
<evidence type="ECO:0000256" key="9">
    <source>
        <dbReference type="ARBA" id="ARBA00040743"/>
    </source>
</evidence>
<evidence type="ECO:0000256" key="3">
    <source>
        <dbReference type="ARBA" id="ARBA00022519"/>
    </source>
</evidence>
<evidence type="ECO:0000256" key="7">
    <source>
        <dbReference type="ARBA" id="ARBA00023186"/>
    </source>
</evidence>
<accession>A0AAW6P3B7</accession>